<keyword evidence="2" id="KW-1185">Reference proteome</keyword>
<evidence type="ECO:0000313" key="2">
    <source>
        <dbReference type="Proteomes" id="UP000197334"/>
    </source>
</evidence>
<sequence length="59" mass="6439">MNTFPPGIKAVQWGRTARRLLLFIIGIDEYDRQLATSLIIAIQNAKVGEGSGGRPNAEN</sequence>
<dbReference type="Proteomes" id="UP000197334">
    <property type="component" value="Unassembled WGS sequence"/>
</dbReference>
<dbReference type="EMBL" id="JPUA01000049">
    <property type="protein sequence ID" value="OWV27684.1"/>
    <property type="molecule type" value="Genomic_DNA"/>
</dbReference>
<evidence type="ECO:0000313" key="1">
    <source>
        <dbReference type="EMBL" id="OWV27684.1"/>
    </source>
</evidence>
<gene>
    <name evidence="1" type="ORF">JI62_21250</name>
</gene>
<name>A0A246RUR8_9GAMM</name>
<accession>A0A246RUR8</accession>
<proteinExistence type="predicted"/>
<comment type="caution">
    <text evidence="1">The sequence shown here is derived from an EMBL/GenBank/DDBJ whole genome shotgun (WGS) entry which is preliminary data.</text>
</comment>
<dbReference type="AlphaFoldDB" id="A0A246RUR8"/>
<organism evidence="1 2">
    <name type="scientific">Halomonas campaniensis</name>
    <dbReference type="NCBI Taxonomy" id="213554"/>
    <lineage>
        <taxon>Bacteria</taxon>
        <taxon>Pseudomonadati</taxon>
        <taxon>Pseudomonadota</taxon>
        <taxon>Gammaproteobacteria</taxon>
        <taxon>Oceanospirillales</taxon>
        <taxon>Halomonadaceae</taxon>
        <taxon>Halomonas</taxon>
    </lineage>
</organism>
<protein>
    <submittedName>
        <fullName evidence="1">Uncharacterized protein</fullName>
    </submittedName>
</protein>
<reference evidence="1 2" key="1">
    <citation type="submission" date="2014-08" db="EMBL/GenBank/DDBJ databases">
        <title>Draft genome sequence of a novel L-asparaginase producing marine bacterium, Halomonas campaniensis.</title>
        <authorList>
            <person name="Sundarakrishnan B."/>
            <person name="Moushumi Priya A."/>
            <person name="Raman G."/>
            <person name="Sakthivel N."/>
            <person name="Park S."/>
            <person name="Jayachandran S."/>
        </authorList>
    </citation>
    <scope>NUCLEOTIDE SEQUENCE [LARGE SCALE GENOMIC DNA]</scope>
    <source>
        <strain evidence="1 2">SK03</strain>
    </source>
</reference>